<dbReference type="InterPro" id="IPR013783">
    <property type="entry name" value="Ig-like_fold"/>
</dbReference>
<dbReference type="Proteomes" id="UP000694892">
    <property type="component" value="Chromosome 1L"/>
</dbReference>
<dbReference type="PANTHER" id="PTHR23266">
    <property type="entry name" value="IMMUNOGLOBULIN HEAVY CHAIN"/>
    <property type="match status" value="1"/>
</dbReference>
<dbReference type="PROSITE" id="PS50835">
    <property type="entry name" value="IG_LIKE"/>
    <property type="match status" value="1"/>
</dbReference>
<evidence type="ECO:0000313" key="6">
    <source>
        <dbReference type="EMBL" id="OCU01346.1"/>
    </source>
</evidence>
<dbReference type="InterPro" id="IPR007110">
    <property type="entry name" value="Ig-like_dom"/>
</dbReference>
<dbReference type="InterPro" id="IPR036179">
    <property type="entry name" value="Ig-like_dom_sf"/>
</dbReference>
<dbReference type="Gene3D" id="2.60.40.10">
    <property type="entry name" value="Immunoglobulins"/>
    <property type="match status" value="1"/>
</dbReference>
<feature type="chain" id="PRO_5037517260" description="Ig-like domain-containing protein" evidence="4">
    <location>
        <begin position="19"/>
        <end position="135"/>
    </location>
</feature>
<gene>
    <name evidence="6" type="ORF">XELAEV_18007134mg</name>
</gene>
<keyword evidence="3" id="KW-1280">Immunoglobulin</keyword>
<evidence type="ECO:0000256" key="3">
    <source>
        <dbReference type="ARBA" id="ARBA00043265"/>
    </source>
</evidence>
<evidence type="ECO:0000256" key="1">
    <source>
        <dbReference type="ARBA" id="ARBA00022859"/>
    </source>
</evidence>
<dbReference type="SMART" id="SM00406">
    <property type="entry name" value="IGv"/>
    <property type="match status" value="1"/>
</dbReference>
<dbReference type="EMBL" id="CM004466">
    <property type="protein sequence ID" value="OCU01346.1"/>
    <property type="molecule type" value="Genomic_DNA"/>
</dbReference>
<feature type="signal peptide" evidence="4">
    <location>
        <begin position="1"/>
        <end position="18"/>
    </location>
</feature>
<dbReference type="AlphaFoldDB" id="A0A974I4P5"/>
<evidence type="ECO:0000256" key="4">
    <source>
        <dbReference type="SAM" id="SignalP"/>
    </source>
</evidence>
<name>A0A974I4P5_XENLA</name>
<keyword evidence="4" id="KW-0732">Signal</keyword>
<evidence type="ECO:0000256" key="2">
    <source>
        <dbReference type="ARBA" id="ARBA00023130"/>
    </source>
</evidence>
<evidence type="ECO:0000259" key="5">
    <source>
        <dbReference type="PROSITE" id="PS50835"/>
    </source>
</evidence>
<dbReference type="SUPFAM" id="SSF48726">
    <property type="entry name" value="Immunoglobulin"/>
    <property type="match status" value="1"/>
</dbReference>
<evidence type="ECO:0000313" key="7">
    <source>
        <dbReference type="Proteomes" id="UP000694892"/>
    </source>
</evidence>
<accession>A0A974I4P5</accession>
<protein>
    <recommendedName>
        <fullName evidence="5">Ig-like domain-containing protein</fullName>
    </recommendedName>
</protein>
<dbReference type="InterPro" id="IPR050199">
    <property type="entry name" value="IgHV"/>
</dbReference>
<dbReference type="Pfam" id="PF07686">
    <property type="entry name" value="V-set"/>
    <property type="match status" value="1"/>
</dbReference>
<organism evidence="6 7">
    <name type="scientific">Xenopus laevis</name>
    <name type="common">African clawed frog</name>
    <dbReference type="NCBI Taxonomy" id="8355"/>
    <lineage>
        <taxon>Eukaryota</taxon>
        <taxon>Metazoa</taxon>
        <taxon>Chordata</taxon>
        <taxon>Craniata</taxon>
        <taxon>Vertebrata</taxon>
        <taxon>Euteleostomi</taxon>
        <taxon>Amphibia</taxon>
        <taxon>Batrachia</taxon>
        <taxon>Anura</taxon>
        <taxon>Pipoidea</taxon>
        <taxon>Pipidae</taxon>
        <taxon>Xenopodinae</taxon>
        <taxon>Xenopus</taxon>
        <taxon>Xenopus</taxon>
    </lineage>
</organism>
<reference evidence="7" key="1">
    <citation type="journal article" date="2016" name="Nature">
        <title>Genome evolution in the allotetraploid frog Xenopus laevis.</title>
        <authorList>
            <person name="Session A.M."/>
            <person name="Uno Y."/>
            <person name="Kwon T."/>
            <person name="Chapman J.A."/>
            <person name="Toyoda A."/>
            <person name="Takahashi S."/>
            <person name="Fukui A."/>
            <person name="Hikosaka A."/>
            <person name="Suzuki A."/>
            <person name="Kondo M."/>
            <person name="van Heeringen S.J."/>
            <person name="Quigley I."/>
            <person name="Heinz S."/>
            <person name="Ogino H."/>
            <person name="Ochi H."/>
            <person name="Hellsten U."/>
            <person name="Lyons J.B."/>
            <person name="Simakov O."/>
            <person name="Putnam N."/>
            <person name="Stites J."/>
            <person name="Kuroki Y."/>
            <person name="Tanaka T."/>
            <person name="Michiue T."/>
            <person name="Watanabe M."/>
            <person name="Bogdanovic O."/>
            <person name="Lister R."/>
            <person name="Georgiou G."/>
            <person name="Paranjpe S.S."/>
            <person name="van Kruijsbergen I."/>
            <person name="Shu S."/>
            <person name="Carlson J."/>
            <person name="Kinoshita T."/>
            <person name="Ohta Y."/>
            <person name="Mawaribuchi S."/>
            <person name="Jenkins J."/>
            <person name="Grimwood J."/>
            <person name="Schmutz J."/>
            <person name="Mitros T."/>
            <person name="Mozaffari S.V."/>
            <person name="Suzuki Y."/>
            <person name="Haramoto Y."/>
            <person name="Yamamoto T.S."/>
            <person name="Takagi C."/>
            <person name="Heald R."/>
            <person name="Miller K."/>
            <person name="Haudenschild C."/>
            <person name="Kitzman J."/>
            <person name="Nakayama T."/>
            <person name="Izutsu Y."/>
            <person name="Robert J."/>
            <person name="Fortriede J."/>
            <person name="Burns K."/>
            <person name="Lotay V."/>
            <person name="Karimi K."/>
            <person name="Yasuoka Y."/>
            <person name="Dichmann D.S."/>
            <person name="Flajnik M.F."/>
            <person name="Houston D.W."/>
            <person name="Shendure J."/>
            <person name="DuPasquier L."/>
            <person name="Vize P.D."/>
            <person name="Zorn A.M."/>
            <person name="Ito M."/>
            <person name="Marcotte E.M."/>
            <person name="Wallingford J.B."/>
            <person name="Ito Y."/>
            <person name="Asashima M."/>
            <person name="Ueno N."/>
            <person name="Matsuda Y."/>
            <person name="Veenstra G.J."/>
            <person name="Fujiyama A."/>
            <person name="Harland R.M."/>
            <person name="Taira M."/>
            <person name="Rokhsar D.S."/>
        </authorList>
    </citation>
    <scope>NUCLEOTIDE SEQUENCE [LARGE SCALE GENOMIC DNA]</scope>
    <source>
        <strain evidence="7">J</strain>
    </source>
</reference>
<keyword evidence="1" id="KW-0391">Immunity</keyword>
<dbReference type="OMA" id="MGYIYTH"/>
<keyword evidence="2" id="KW-1064">Adaptive immunity</keyword>
<dbReference type="GO" id="GO:0002250">
    <property type="term" value="P:adaptive immune response"/>
    <property type="evidence" value="ECO:0007669"/>
    <property type="project" value="UniProtKB-KW"/>
</dbReference>
<sequence length="135" mass="15450">MDFIVFFFLCFLIPGVHSDPALTQEESQLEKKHNDSFKLTCRGSGFDFSQYGMHWIRQTPGKGLEWLGAIWYDASKTVYAKSVEGRLVITRNNAEQVTFMELKNLVYQDTAVYYCTRHSDAYSASLVQNSATNEV</sequence>
<proteinExistence type="predicted"/>
<feature type="domain" description="Ig-like" evidence="5">
    <location>
        <begin position="20"/>
        <end position="132"/>
    </location>
</feature>
<dbReference type="GO" id="GO:0019814">
    <property type="term" value="C:immunoglobulin complex"/>
    <property type="evidence" value="ECO:0007669"/>
    <property type="project" value="UniProtKB-KW"/>
</dbReference>
<dbReference type="InterPro" id="IPR013106">
    <property type="entry name" value="Ig_V-set"/>
</dbReference>
<dbReference type="GO" id="GO:0005576">
    <property type="term" value="C:extracellular region"/>
    <property type="evidence" value="ECO:0007669"/>
    <property type="project" value="UniProtKB-ARBA"/>
</dbReference>